<organismHost>
    <name type="scientific">Culex nigripalpus</name>
    <dbReference type="NCBI Taxonomy" id="42429"/>
</organismHost>
<protein>
    <submittedName>
        <fullName evidence="1">Uncharacterized protein</fullName>
    </submittedName>
</protein>
<reference evidence="1" key="1">
    <citation type="journal article" date="2001" name="J. Gen. Virol.">
        <title>Morphological and molecular evidence that Culex nigripalpus baculovirus is an unusual member of the family Baculoviridae.</title>
        <authorList>
            <person name="Moser B."/>
            <person name="Becnel J."/>
            <person name="White S."/>
            <person name="Afonso C."/>
            <person name="Kutish G."/>
            <person name="Shanker S."/>
            <person name="Almira E."/>
        </authorList>
    </citation>
    <scope>NUCLEOTIDE SEQUENCE</scope>
</reference>
<organism evidence="1">
    <name type="scientific">Culex nigripalpus nucleopolyhedrovirus</name>
    <name type="common">CuniNPV</name>
    <dbReference type="NCBI Taxonomy" id="130556"/>
    <lineage>
        <taxon>Viruses</taxon>
        <taxon>Viruses incertae sedis</taxon>
        <taxon>Naldaviricetes</taxon>
        <taxon>Lefavirales</taxon>
        <taxon>Baculoviridae</taxon>
        <taxon>Deltabaculovirus</taxon>
        <taxon>Deltabaculovirus cunigripalpi</taxon>
    </lineage>
</organism>
<name>Q99GQ7_NPVCN</name>
<evidence type="ECO:0000313" key="1">
    <source>
        <dbReference type="EMBL" id="AAK13265.1"/>
    </source>
</evidence>
<accession>Q99GQ7</accession>
<dbReference type="EMBL" id="AF274283">
    <property type="protein sequence ID" value="AAK13265.1"/>
    <property type="molecule type" value="Genomic_DNA"/>
</dbReference>
<sequence length="172" mass="20118">MVRRFSAPTCTNVPEKLYMFAVKFSYSLKYRTINRFTLTNRSSIHTMLYSVEVRVFSTEIPSQSLHHSHHIAIPFDKDRWTVDGILPNDIPLDHTIRLCVTVRGSKKFSCVWRETTYKCGNVYDPPLEYQLEKLPGVQYSDLALRIIEKFERAMKYTIEVDFTANKSQSLEL</sequence>
<proteinExistence type="predicted"/>